<dbReference type="InterPro" id="IPR058792">
    <property type="entry name" value="Beta-barrel_RND_2"/>
</dbReference>
<gene>
    <name evidence="6" type="ORF">ENN04_03920</name>
</gene>
<dbReference type="EMBL" id="DSAC01000047">
    <property type="protein sequence ID" value="HHO73765.1"/>
    <property type="molecule type" value="Genomic_DNA"/>
</dbReference>
<feature type="coiled-coil region" evidence="2">
    <location>
        <begin position="97"/>
        <end position="155"/>
    </location>
</feature>
<comment type="caution">
    <text evidence="6">The sequence shown here is derived from an EMBL/GenBank/DDBJ whole genome shotgun (WGS) entry which is preliminary data.</text>
</comment>
<keyword evidence="2" id="KW-0175">Coiled coil</keyword>
<dbReference type="Pfam" id="PF25954">
    <property type="entry name" value="Beta-barrel_RND_2"/>
    <property type="match status" value="1"/>
</dbReference>
<dbReference type="GO" id="GO:1990281">
    <property type="term" value="C:efflux pump complex"/>
    <property type="evidence" value="ECO:0007669"/>
    <property type="project" value="TreeGrafter"/>
</dbReference>
<dbReference type="NCBIfam" id="TIGR01730">
    <property type="entry name" value="RND_mfp"/>
    <property type="match status" value="1"/>
</dbReference>
<dbReference type="Gene3D" id="2.40.30.170">
    <property type="match status" value="1"/>
</dbReference>
<dbReference type="AlphaFoldDB" id="A0A7C5SXZ3"/>
<name>A0A7C5SXZ3_9AQUI</name>
<evidence type="ECO:0000313" key="6">
    <source>
        <dbReference type="EMBL" id="HHO73765.1"/>
    </source>
</evidence>
<dbReference type="GO" id="GO:0015562">
    <property type="term" value="F:efflux transmembrane transporter activity"/>
    <property type="evidence" value="ECO:0007669"/>
    <property type="project" value="TreeGrafter"/>
</dbReference>
<evidence type="ECO:0000259" key="3">
    <source>
        <dbReference type="Pfam" id="PF25876"/>
    </source>
</evidence>
<evidence type="ECO:0000256" key="2">
    <source>
        <dbReference type="SAM" id="Coils"/>
    </source>
</evidence>
<dbReference type="Pfam" id="PF25876">
    <property type="entry name" value="HH_MFP_RND"/>
    <property type="match status" value="1"/>
</dbReference>
<dbReference type="SUPFAM" id="SSF111369">
    <property type="entry name" value="HlyD-like secretion proteins"/>
    <property type="match status" value="1"/>
</dbReference>
<evidence type="ECO:0000259" key="4">
    <source>
        <dbReference type="Pfam" id="PF25917"/>
    </source>
</evidence>
<proteinExistence type="inferred from homology"/>
<dbReference type="Gene3D" id="2.40.50.100">
    <property type="match status" value="1"/>
</dbReference>
<dbReference type="PANTHER" id="PTHR30469:SF15">
    <property type="entry name" value="HLYD FAMILY OF SECRETION PROTEINS"/>
    <property type="match status" value="1"/>
</dbReference>
<dbReference type="InterPro" id="IPR058625">
    <property type="entry name" value="MdtA-like_BSH"/>
</dbReference>
<reference evidence="6" key="1">
    <citation type="journal article" date="2020" name="mSystems">
        <title>Genome- and Community-Level Interaction Insights into Carbon Utilization and Element Cycling Functions of Hydrothermarchaeota in Hydrothermal Sediment.</title>
        <authorList>
            <person name="Zhou Z."/>
            <person name="Liu Y."/>
            <person name="Xu W."/>
            <person name="Pan J."/>
            <person name="Luo Z.H."/>
            <person name="Li M."/>
        </authorList>
    </citation>
    <scope>NUCLEOTIDE SEQUENCE [LARGE SCALE GENOMIC DNA]</scope>
    <source>
        <strain evidence="6">SpSt-114</strain>
    </source>
</reference>
<comment type="similarity">
    <text evidence="1">Belongs to the membrane fusion protein (MFP) (TC 8.A.1) family.</text>
</comment>
<evidence type="ECO:0000259" key="5">
    <source>
        <dbReference type="Pfam" id="PF25954"/>
    </source>
</evidence>
<organism evidence="6">
    <name type="scientific">Thermocrinis ruber</name>
    <dbReference type="NCBI Taxonomy" id="75906"/>
    <lineage>
        <taxon>Bacteria</taxon>
        <taxon>Pseudomonadati</taxon>
        <taxon>Aquificota</taxon>
        <taxon>Aquificia</taxon>
        <taxon>Aquificales</taxon>
        <taxon>Aquificaceae</taxon>
        <taxon>Thermocrinis</taxon>
    </lineage>
</organism>
<dbReference type="InterPro" id="IPR006143">
    <property type="entry name" value="RND_pump_MFP"/>
</dbReference>
<dbReference type="Gene3D" id="2.40.420.20">
    <property type="match status" value="1"/>
</dbReference>
<accession>A0A7C5SXZ3</accession>
<sequence>MWVLLLSLVFLFACGKKEQKPQEQRAQKPVVITTYAVSRQEVEEYYTTKGYFESPQDIVLKPEVSGRVAQLYVEEGAFVKARQPLLKIDPSEYENTLRQLQAQLSQARVNYENQRAIVERRRMLFEKELIAKEEYDNALAQLRAQEELLRSISSQIANAQLMVSKTVLRAPFSGYIAQRFVSVGDYLTPQSQTFRLVSLNPLRVVFQIPQELIAFGKVGKMVDLEVDGVGTVKGRVVFVSPTADQSRLFTMKALVDNRENLIKPGMYALVKLPTQKVSAFVVPERAVVLRGTKKIVWKVEGQKVMPVEVQVLKQGDGKAYIKADLKDGDQIALDNAFLLREGAAVEIKR</sequence>
<evidence type="ECO:0000256" key="1">
    <source>
        <dbReference type="ARBA" id="ARBA00009477"/>
    </source>
</evidence>
<dbReference type="Gene3D" id="1.10.287.470">
    <property type="entry name" value="Helix hairpin bin"/>
    <property type="match status" value="1"/>
</dbReference>
<dbReference type="Pfam" id="PF25917">
    <property type="entry name" value="BSH_RND"/>
    <property type="match status" value="1"/>
</dbReference>
<dbReference type="PANTHER" id="PTHR30469">
    <property type="entry name" value="MULTIDRUG RESISTANCE PROTEIN MDTA"/>
    <property type="match status" value="1"/>
</dbReference>
<feature type="domain" description="Multidrug resistance protein MdtA-like alpha-helical hairpin" evidence="3">
    <location>
        <begin position="96"/>
        <end position="160"/>
    </location>
</feature>
<feature type="domain" description="Multidrug resistance protein MdtA-like barrel-sandwich hybrid" evidence="4">
    <location>
        <begin position="60"/>
        <end position="197"/>
    </location>
</feature>
<protein>
    <submittedName>
        <fullName evidence="6">Efflux RND transporter periplasmic adaptor subunit</fullName>
    </submittedName>
</protein>
<dbReference type="InterPro" id="IPR058624">
    <property type="entry name" value="MdtA-like_HH"/>
</dbReference>
<feature type="domain" description="CusB-like beta-barrel" evidence="5">
    <location>
        <begin position="204"/>
        <end position="275"/>
    </location>
</feature>